<dbReference type="RefSeq" id="WP_379766479.1">
    <property type="nucleotide sequence ID" value="NZ_JBHSMZ010000001.1"/>
</dbReference>
<keyword evidence="1" id="KW-0812">Transmembrane</keyword>
<keyword evidence="1" id="KW-1133">Transmembrane helix</keyword>
<name>A0ABW0RWG6_9BURK</name>
<evidence type="ECO:0008006" key="4">
    <source>
        <dbReference type="Google" id="ProtNLM"/>
    </source>
</evidence>
<comment type="caution">
    <text evidence="2">The sequence shown here is derived from an EMBL/GenBank/DDBJ whole genome shotgun (WGS) entry which is preliminary data.</text>
</comment>
<keyword evidence="1" id="KW-0472">Membrane</keyword>
<accession>A0ABW0RWG6</accession>
<sequence length="233" mass="25619">MKQRWLQFAARIDALSQRERVMVFAAVLAALAFLGQVALLAPLQRKQDLLKNHIVQQRASLAETETAIAHKVAEAEVDPDLQARKQLAALRAETARMSERMREVQSGLVPPERIAPLLESILRANGRLKLVSLQTLPVGSLNALGADGASPEAAATPAPAAPAARQPDLLFRHGVELTVRGSYLDMVDYMGALEALPTQLFWGKAQLQVEQYPTVRLTLTLYTLSLDPKWMKL</sequence>
<gene>
    <name evidence="2" type="ORF">ACFPO9_02365</name>
</gene>
<proteinExistence type="predicted"/>
<feature type="transmembrane region" description="Helical" evidence="1">
    <location>
        <begin position="21"/>
        <end position="43"/>
    </location>
</feature>
<protein>
    <recommendedName>
        <fullName evidence="4">MSHA biogenesis protein MshJ</fullName>
    </recommendedName>
</protein>
<organism evidence="2 3">
    <name type="scientific">Massilia aerilata</name>
    <dbReference type="NCBI Taxonomy" id="453817"/>
    <lineage>
        <taxon>Bacteria</taxon>
        <taxon>Pseudomonadati</taxon>
        <taxon>Pseudomonadota</taxon>
        <taxon>Betaproteobacteria</taxon>
        <taxon>Burkholderiales</taxon>
        <taxon>Oxalobacteraceae</taxon>
        <taxon>Telluria group</taxon>
        <taxon>Massilia</taxon>
    </lineage>
</organism>
<keyword evidence="3" id="KW-1185">Reference proteome</keyword>
<reference evidence="3" key="1">
    <citation type="journal article" date="2019" name="Int. J. Syst. Evol. Microbiol.">
        <title>The Global Catalogue of Microorganisms (GCM) 10K type strain sequencing project: providing services to taxonomists for standard genome sequencing and annotation.</title>
        <authorList>
            <consortium name="The Broad Institute Genomics Platform"/>
            <consortium name="The Broad Institute Genome Sequencing Center for Infectious Disease"/>
            <person name="Wu L."/>
            <person name="Ma J."/>
        </authorList>
    </citation>
    <scope>NUCLEOTIDE SEQUENCE [LARGE SCALE GENOMIC DNA]</scope>
    <source>
        <strain evidence="3">CGMCC 4.5798</strain>
    </source>
</reference>
<evidence type="ECO:0000313" key="3">
    <source>
        <dbReference type="Proteomes" id="UP001596086"/>
    </source>
</evidence>
<evidence type="ECO:0000313" key="2">
    <source>
        <dbReference type="EMBL" id="MFC5547357.1"/>
    </source>
</evidence>
<evidence type="ECO:0000256" key="1">
    <source>
        <dbReference type="SAM" id="Phobius"/>
    </source>
</evidence>
<dbReference type="Proteomes" id="UP001596086">
    <property type="component" value="Unassembled WGS sequence"/>
</dbReference>
<dbReference type="EMBL" id="JBHSMZ010000001">
    <property type="protein sequence ID" value="MFC5547357.1"/>
    <property type="molecule type" value="Genomic_DNA"/>
</dbReference>